<reference evidence="2" key="2">
    <citation type="submission" date="2020-09" db="EMBL/GenBank/DDBJ databases">
        <authorList>
            <person name="Sun Q."/>
            <person name="Kim S."/>
        </authorList>
    </citation>
    <scope>NUCLEOTIDE SEQUENCE</scope>
    <source>
        <strain evidence="2">KCTC 23430</strain>
    </source>
</reference>
<comment type="caution">
    <text evidence="2">The sequence shown here is derived from an EMBL/GenBank/DDBJ whole genome shotgun (WGS) entry which is preliminary data.</text>
</comment>
<dbReference type="Gene3D" id="3.90.550.10">
    <property type="entry name" value="Spore Coat Polysaccharide Biosynthesis Protein SpsA, Chain A"/>
    <property type="match status" value="1"/>
</dbReference>
<organism evidence="2 3">
    <name type="scientific">Parahalioglobus pacificus</name>
    <dbReference type="NCBI Taxonomy" id="930806"/>
    <lineage>
        <taxon>Bacteria</taxon>
        <taxon>Pseudomonadati</taxon>
        <taxon>Pseudomonadota</taxon>
        <taxon>Gammaproteobacteria</taxon>
        <taxon>Cellvibrionales</taxon>
        <taxon>Halieaceae</taxon>
        <taxon>Parahalioglobus</taxon>
    </lineage>
</organism>
<evidence type="ECO:0000313" key="3">
    <source>
        <dbReference type="Proteomes" id="UP000644693"/>
    </source>
</evidence>
<sequence length="270" mass="30016">MNTPPANAAADTAKPFISIVLATYNAEDCLPVFLESLAHQRFNDYELLIADGNSSDATTDIIKAHESDHLHWFVSETDSGIYSAWNKATAHTRGEWILYLGADDTFGASTALSGIADDLREVSNANIALAYTSVTLLNALGQEERVLGAPFPEIEWQLNHGMPIDLPHSGMFHRGSVMRSTTGFNESLKIASDYEMILRLIRLGGYQIKYLGDRRFLKKGTDGISVRRADVAVWETMKVRQGLGLRGVTPVWIAVWIRAKLRRVFRIALH</sequence>
<dbReference type="SUPFAM" id="SSF53448">
    <property type="entry name" value="Nucleotide-diphospho-sugar transferases"/>
    <property type="match status" value="1"/>
</dbReference>
<dbReference type="RefSeq" id="WP_189478729.1">
    <property type="nucleotide sequence ID" value="NZ_BMYM01000005.1"/>
</dbReference>
<feature type="domain" description="Glycosyltransferase 2-like" evidence="1">
    <location>
        <begin position="18"/>
        <end position="109"/>
    </location>
</feature>
<dbReference type="Pfam" id="PF00535">
    <property type="entry name" value="Glycos_transf_2"/>
    <property type="match status" value="1"/>
</dbReference>
<dbReference type="AlphaFoldDB" id="A0A919CNP7"/>
<gene>
    <name evidence="2" type="ORF">GCM10007053_30730</name>
</gene>
<dbReference type="PANTHER" id="PTHR43685:SF11">
    <property type="entry name" value="GLYCOSYLTRANSFERASE TAGX-RELATED"/>
    <property type="match status" value="1"/>
</dbReference>
<proteinExistence type="predicted"/>
<dbReference type="PANTHER" id="PTHR43685">
    <property type="entry name" value="GLYCOSYLTRANSFERASE"/>
    <property type="match status" value="1"/>
</dbReference>
<dbReference type="Proteomes" id="UP000644693">
    <property type="component" value="Unassembled WGS sequence"/>
</dbReference>
<keyword evidence="3" id="KW-1185">Reference proteome</keyword>
<reference evidence="2" key="1">
    <citation type="journal article" date="2014" name="Int. J. Syst. Evol. Microbiol.">
        <title>Complete genome sequence of Corynebacterium casei LMG S-19264T (=DSM 44701T), isolated from a smear-ripened cheese.</title>
        <authorList>
            <consortium name="US DOE Joint Genome Institute (JGI-PGF)"/>
            <person name="Walter F."/>
            <person name="Albersmeier A."/>
            <person name="Kalinowski J."/>
            <person name="Ruckert C."/>
        </authorList>
    </citation>
    <scope>NUCLEOTIDE SEQUENCE</scope>
    <source>
        <strain evidence="2">KCTC 23430</strain>
    </source>
</reference>
<dbReference type="InterPro" id="IPR029044">
    <property type="entry name" value="Nucleotide-diphossugar_trans"/>
</dbReference>
<accession>A0A919CNP7</accession>
<dbReference type="EMBL" id="BMYM01000005">
    <property type="protein sequence ID" value="GHD39361.1"/>
    <property type="molecule type" value="Genomic_DNA"/>
</dbReference>
<dbReference type="InterPro" id="IPR001173">
    <property type="entry name" value="Glyco_trans_2-like"/>
</dbReference>
<evidence type="ECO:0000259" key="1">
    <source>
        <dbReference type="Pfam" id="PF00535"/>
    </source>
</evidence>
<dbReference type="InterPro" id="IPR050834">
    <property type="entry name" value="Glycosyltransf_2"/>
</dbReference>
<name>A0A919CNP7_9GAMM</name>
<evidence type="ECO:0000313" key="2">
    <source>
        <dbReference type="EMBL" id="GHD39361.1"/>
    </source>
</evidence>
<protein>
    <recommendedName>
        <fullName evidence="1">Glycosyltransferase 2-like domain-containing protein</fullName>
    </recommendedName>
</protein>